<organism evidence="1 2">
    <name type="scientific">Choristoneura fumiferana</name>
    <name type="common">Spruce budworm moth</name>
    <name type="synonym">Archips fumiferana</name>
    <dbReference type="NCBI Taxonomy" id="7141"/>
    <lineage>
        <taxon>Eukaryota</taxon>
        <taxon>Metazoa</taxon>
        <taxon>Ecdysozoa</taxon>
        <taxon>Arthropoda</taxon>
        <taxon>Hexapoda</taxon>
        <taxon>Insecta</taxon>
        <taxon>Pterygota</taxon>
        <taxon>Neoptera</taxon>
        <taxon>Endopterygota</taxon>
        <taxon>Lepidoptera</taxon>
        <taxon>Glossata</taxon>
        <taxon>Ditrysia</taxon>
        <taxon>Tortricoidea</taxon>
        <taxon>Tortricidae</taxon>
        <taxon>Tortricinae</taxon>
        <taxon>Choristoneura</taxon>
    </lineage>
</organism>
<dbReference type="Proteomes" id="UP001064048">
    <property type="component" value="Chromosome 14"/>
</dbReference>
<evidence type="ECO:0000313" key="1">
    <source>
        <dbReference type="EMBL" id="KAI8420382.1"/>
    </source>
</evidence>
<name>A0ACC0J8D4_CHOFU</name>
<protein>
    <submittedName>
        <fullName evidence="1">Uncharacterized protein</fullName>
    </submittedName>
</protein>
<evidence type="ECO:0000313" key="2">
    <source>
        <dbReference type="Proteomes" id="UP001064048"/>
    </source>
</evidence>
<reference evidence="1 2" key="1">
    <citation type="journal article" date="2022" name="Genome Biol. Evol.">
        <title>The Spruce Budworm Genome: Reconstructing the Evolutionary History of Antifreeze Proteins.</title>
        <authorList>
            <person name="Beliveau C."/>
            <person name="Gagne P."/>
            <person name="Picq S."/>
            <person name="Vernygora O."/>
            <person name="Keeling C.I."/>
            <person name="Pinkney K."/>
            <person name="Doucet D."/>
            <person name="Wen F."/>
            <person name="Johnston J.S."/>
            <person name="Maaroufi H."/>
            <person name="Boyle B."/>
            <person name="Laroche J."/>
            <person name="Dewar K."/>
            <person name="Juretic N."/>
            <person name="Blackburn G."/>
            <person name="Nisole A."/>
            <person name="Brunet B."/>
            <person name="Brandao M."/>
            <person name="Lumley L."/>
            <person name="Duan J."/>
            <person name="Quan G."/>
            <person name="Lucarotti C.J."/>
            <person name="Roe A.D."/>
            <person name="Sperling F.A.H."/>
            <person name="Levesque R.C."/>
            <person name="Cusson M."/>
        </authorList>
    </citation>
    <scope>NUCLEOTIDE SEQUENCE [LARGE SCALE GENOMIC DNA]</scope>
    <source>
        <strain evidence="1">Glfc:IPQL:Cfum</strain>
    </source>
</reference>
<sequence length="462" mass="52662">MDLKLSNSVANFAVKFYNELEKNKTTICSPLSVEIALAMLSLGCKNQSRAELMTALDVPDDDASVRGVTLTIANKIYVIKNSELKPQIQKDAEEVFESSVEQLDFTDSKAAANTINEWVARKTNFLIKDIVSPAILHWVSSVIVNAIYFKLLQMNYKGGDANMIIVLPDDIEGLNYVLQLLKDGYDLLADLAALKDTKLDVWIPKFKVETTIDLNKVLPKSHTNMRLENRSTDCNEVIKMRQVFNLIVKMWDTLKLFWSKTNRWHRVFFIFLIVQFRFIPGGQLGFQCNDPALSYPFTGDTINMKNEKPTDNSKSRALRWYREYLFGLLINLTLVQTLKLIVGSPRPHFFDTCQPEEALNCHECETCYYLHQRAKQSSASRVILSIQSVCLVAALYCCISRMTDHRHHWWDVLAGATVAAPIIWFTLLSLCKNFKCFESGDCEEPGQVKNSTNHKETCDIRG</sequence>
<dbReference type="EMBL" id="CM046114">
    <property type="protein sequence ID" value="KAI8420382.1"/>
    <property type="molecule type" value="Genomic_DNA"/>
</dbReference>
<proteinExistence type="predicted"/>
<keyword evidence="2" id="KW-1185">Reference proteome</keyword>
<gene>
    <name evidence="1" type="ORF">MSG28_008895</name>
</gene>
<accession>A0ACC0J8D4</accession>
<comment type="caution">
    <text evidence="1">The sequence shown here is derived from an EMBL/GenBank/DDBJ whole genome shotgun (WGS) entry which is preliminary data.</text>
</comment>